<gene>
    <name evidence="3" type="ORF">GCM10011609_85370</name>
</gene>
<dbReference type="Gene3D" id="3.40.50.1820">
    <property type="entry name" value="alpha/beta hydrolase"/>
    <property type="match status" value="1"/>
</dbReference>
<accession>A0ABQ2ISB4</accession>
<dbReference type="PRINTS" id="PR00111">
    <property type="entry name" value="ABHYDROLASE"/>
</dbReference>
<dbReference type="Pfam" id="PF12697">
    <property type="entry name" value="Abhydrolase_6"/>
    <property type="match status" value="1"/>
</dbReference>
<dbReference type="Proteomes" id="UP000597656">
    <property type="component" value="Unassembled WGS sequence"/>
</dbReference>
<evidence type="ECO:0000313" key="3">
    <source>
        <dbReference type="EMBL" id="GGN28827.1"/>
    </source>
</evidence>
<keyword evidence="4" id="KW-1185">Reference proteome</keyword>
<dbReference type="SUPFAM" id="SSF53474">
    <property type="entry name" value="alpha/beta-Hydrolases"/>
    <property type="match status" value="1"/>
</dbReference>
<dbReference type="InterPro" id="IPR000073">
    <property type="entry name" value="AB_hydrolase_1"/>
</dbReference>
<dbReference type="InterPro" id="IPR029058">
    <property type="entry name" value="AB_hydrolase_fold"/>
</dbReference>
<reference evidence="4" key="1">
    <citation type="journal article" date="2019" name="Int. J. Syst. Evol. Microbiol.">
        <title>The Global Catalogue of Microorganisms (GCM) 10K type strain sequencing project: providing services to taxonomists for standard genome sequencing and annotation.</title>
        <authorList>
            <consortium name="The Broad Institute Genomics Platform"/>
            <consortium name="The Broad Institute Genome Sequencing Center for Infectious Disease"/>
            <person name="Wu L."/>
            <person name="Ma J."/>
        </authorList>
    </citation>
    <scope>NUCLEOTIDE SEQUENCE [LARGE SCALE GENOMIC DNA]</scope>
    <source>
        <strain evidence="4">CGMCC 4.7319</strain>
    </source>
</reference>
<comment type="caution">
    <text evidence="3">The sequence shown here is derived from an EMBL/GenBank/DDBJ whole genome shotgun (WGS) entry which is preliminary data.</text>
</comment>
<keyword evidence="3" id="KW-0378">Hydrolase</keyword>
<evidence type="ECO:0000256" key="1">
    <source>
        <dbReference type="ARBA" id="ARBA00008645"/>
    </source>
</evidence>
<proteinExistence type="inferred from homology"/>
<feature type="domain" description="AB hydrolase-1" evidence="2">
    <location>
        <begin position="76"/>
        <end position="313"/>
    </location>
</feature>
<evidence type="ECO:0000313" key="4">
    <source>
        <dbReference type="Proteomes" id="UP000597656"/>
    </source>
</evidence>
<comment type="similarity">
    <text evidence="1">Belongs to the AB hydrolase superfamily.</text>
</comment>
<evidence type="ECO:0000259" key="2">
    <source>
        <dbReference type="Pfam" id="PF12697"/>
    </source>
</evidence>
<dbReference type="PANTHER" id="PTHR43039">
    <property type="entry name" value="ESTERASE-RELATED"/>
    <property type="match status" value="1"/>
</dbReference>
<name>A0ABQ2ISB4_9PSEU</name>
<dbReference type="GO" id="GO:0016787">
    <property type="term" value="F:hydrolase activity"/>
    <property type="evidence" value="ECO:0007669"/>
    <property type="project" value="UniProtKB-KW"/>
</dbReference>
<protein>
    <submittedName>
        <fullName evidence="3">Hydrolase</fullName>
    </submittedName>
</protein>
<sequence length="322" mass="34818">MRKRCGSSWLVLPDPLSVELGTLAAESKRLGRWRYGTVSTVRRSLALDETTGKMCRVDATTRNNVTVLGHHHSPTLLLAHGFGCDQHLWRLVAPVLSERFRVVLFDHVGSGRSDSSAWSAERYSTLDAYAEDVLEICSELDLRDVVLVGHSVSAMIAVLAANRDADRFAKLVLLTPSPCYVDDGDYRGGFSRADVEELLESLDSNYLGWSATMAPVIMGNADHPELGGELTDSFCRTDPMIAGAFARATFLSDNRADLPEVAVPTLVIQTAQDAIASQEVGRFVHEQIAGSELVTLDATGHCPQLSAPEATTAAIFAFAGAQ</sequence>
<dbReference type="EMBL" id="BMNC01000029">
    <property type="protein sequence ID" value="GGN28827.1"/>
    <property type="molecule type" value="Genomic_DNA"/>
</dbReference>
<organism evidence="3 4">
    <name type="scientific">Lentzea pudingi</name>
    <dbReference type="NCBI Taxonomy" id="1789439"/>
    <lineage>
        <taxon>Bacteria</taxon>
        <taxon>Bacillati</taxon>
        <taxon>Actinomycetota</taxon>
        <taxon>Actinomycetes</taxon>
        <taxon>Pseudonocardiales</taxon>
        <taxon>Pseudonocardiaceae</taxon>
        <taxon>Lentzea</taxon>
    </lineage>
</organism>